<evidence type="ECO:0000256" key="1">
    <source>
        <dbReference type="SAM" id="MobiDB-lite"/>
    </source>
</evidence>
<dbReference type="Pfam" id="PF14223">
    <property type="entry name" value="Retrotran_gag_2"/>
    <property type="match status" value="1"/>
</dbReference>
<evidence type="ECO:0000313" key="2">
    <source>
        <dbReference type="EMBL" id="KHN02060.1"/>
    </source>
</evidence>
<feature type="non-terminal residue" evidence="2">
    <location>
        <position position="1"/>
    </location>
</feature>
<dbReference type="Proteomes" id="UP000053555">
    <property type="component" value="Unassembled WGS sequence"/>
</dbReference>
<keyword evidence="2" id="KW-0378">Hydrolase</keyword>
<organism evidence="2">
    <name type="scientific">Glycine soja</name>
    <name type="common">Wild soybean</name>
    <dbReference type="NCBI Taxonomy" id="3848"/>
    <lineage>
        <taxon>Eukaryota</taxon>
        <taxon>Viridiplantae</taxon>
        <taxon>Streptophyta</taxon>
        <taxon>Embryophyta</taxon>
        <taxon>Tracheophyta</taxon>
        <taxon>Spermatophyta</taxon>
        <taxon>Magnoliopsida</taxon>
        <taxon>eudicotyledons</taxon>
        <taxon>Gunneridae</taxon>
        <taxon>Pentapetalae</taxon>
        <taxon>rosids</taxon>
        <taxon>fabids</taxon>
        <taxon>Fabales</taxon>
        <taxon>Fabaceae</taxon>
        <taxon>Papilionoideae</taxon>
        <taxon>50 kb inversion clade</taxon>
        <taxon>NPAAA clade</taxon>
        <taxon>indigoferoid/millettioid clade</taxon>
        <taxon>Phaseoleae</taxon>
        <taxon>Glycine</taxon>
        <taxon>Glycine subgen. Soja</taxon>
    </lineage>
</organism>
<feature type="compositionally biased region" description="Basic and acidic residues" evidence="1">
    <location>
        <begin position="133"/>
        <end position="142"/>
    </location>
</feature>
<gene>
    <name evidence="2" type="ORF">glysoja_039877</name>
</gene>
<feature type="region of interest" description="Disordered" evidence="1">
    <location>
        <begin position="133"/>
        <end position="154"/>
    </location>
</feature>
<accession>A0A0B2NYB2</accession>
<dbReference type="EC" id="3.1.13.-" evidence="2"/>
<sequence>DKKALLQKAHSAIILSLGDKVLRQVSKETTAVGVWSKLEGLYMTKSLVNRLYLKQSLYSFKMHEDRSVGEQLDLFNKLILDLENIDVTIDDEDQALLLLCSLPKSYSHFKETLLFGRDSVSLDEVQAALNSKELNERKEKKSSTSGEGLTARGK</sequence>
<protein>
    <submittedName>
        <fullName evidence="2">Retrovirus-related Pol polyprotein from transposon TNT 1-94</fullName>
        <ecNumber evidence="2">3.1.13.-</ecNumber>
    </submittedName>
</protein>
<reference evidence="2" key="1">
    <citation type="submission" date="2014-07" db="EMBL/GenBank/DDBJ databases">
        <title>Identification of a novel salt tolerance gene in wild soybean by whole-genome sequencing.</title>
        <authorList>
            <person name="Lam H.-M."/>
            <person name="Qi X."/>
            <person name="Li M.-W."/>
            <person name="Liu X."/>
            <person name="Xie M."/>
            <person name="Ni M."/>
            <person name="Xu X."/>
        </authorList>
    </citation>
    <scope>NUCLEOTIDE SEQUENCE [LARGE SCALE GENOMIC DNA]</scope>
    <source>
        <tissue evidence="2">Root</tissue>
    </source>
</reference>
<dbReference type="AlphaFoldDB" id="A0A0B2NYB2"/>
<name>A0A0B2NYB2_GLYSO</name>
<dbReference type="GO" id="GO:0016787">
    <property type="term" value="F:hydrolase activity"/>
    <property type="evidence" value="ECO:0007669"/>
    <property type="project" value="UniProtKB-KW"/>
</dbReference>
<dbReference type="EMBL" id="KN670446">
    <property type="protein sequence ID" value="KHN02060.1"/>
    <property type="molecule type" value="Genomic_DNA"/>
</dbReference>
<proteinExistence type="predicted"/>
<feature type="non-terminal residue" evidence="2">
    <location>
        <position position="154"/>
    </location>
</feature>